<evidence type="ECO:0000256" key="1">
    <source>
        <dbReference type="SAM" id="MobiDB-lite"/>
    </source>
</evidence>
<dbReference type="AlphaFoldDB" id="A0AAN7Y9B0"/>
<accession>A0AAN7Y9B0</accession>
<evidence type="ECO:0000313" key="3">
    <source>
        <dbReference type="Proteomes" id="UP001346869"/>
    </source>
</evidence>
<feature type="compositionally biased region" description="Basic and acidic residues" evidence="1">
    <location>
        <begin position="41"/>
        <end position="58"/>
    </location>
</feature>
<sequence>MRVEANTQSHAATYSSMASSSRAQESMSCTPHSFFCSSDNRLPEMRGDQDAAGEEKLPGTRGCQGGQAVGEAASEERLPVRRG</sequence>
<feature type="compositionally biased region" description="Low complexity" evidence="1">
    <location>
        <begin position="9"/>
        <end position="28"/>
    </location>
</feature>
<reference evidence="2 3" key="1">
    <citation type="journal article" date="2023" name="Genes (Basel)">
        <title>Chromosome-Level Genome Assembly and Circadian Gene Repertoire of the Patagonia Blennie Eleginops maclovinus-The Closest Ancestral Proxy of Antarctic Cryonotothenioids.</title>
        <authorList>
            <person name="Cheng C.C."/>
            <person name="Rivera-Colon A.G."/>
            <person name="Minhas B.F."/>
            <person name="Wilson L."/>
            <person name="Rayamajhi N."/>
            <person name="Vargas-Chacoff L."/>
            <person name="Catchen J.M."/>
        </authorList>
    </citation>
    <scope>NUCLEOTIDE SEQUENCE [LARGE SCALE GENOMIC DNA]</scope>
    <source>
        <strain evidence="2">JMC-PN-2008</strain>
    </source>
</reference>
<reference evidence="2 3" key="2">
    <citation type="journal article" date="2023" name="Mol. Biol. Evol.">
        <title>Genomics of Secondarily Temperate Adaptation in the Only Non-Antarctic Icefish.</title>
        <authorList>
            <person name="Rivera-Colon A.G."/>
            <person name="Rayamajhi N."/>
            <person name="Minhas B.F."/>
            <person name="Madrigal G."/>
            <person name="Bilyk K.T."/>
            <person name="Yoon V."/>
            <person name="Hune M."/>
            <person name="Gregory S."/>
            <person name="Cheng C.H.C."/>
            <person name="Catchen J.M."/>
        </authorList>
    </citation>
    <scope>NUCLEOTIDE SEQUENCE [LARGE SCALE GENOMIC DNA]</scope>
    <source>
        <strain evidence="2">JMC-PN-2008</strain>
    </source>
</reference>
<organism evidence="2 3">
    <name type="scientific">Eleginops maclovinus</name>
    <name type="common">Patagonian blennie</name>
    <name type="synonym">Eleginus maclovinus</name>
    <dbReference type="NCBI Taxonomy" id="56733"/>
    <lineage>
        <taxon>Eukaryota</taxon>
        <taxon>Metazoa</taxon>
        <taxon>Chordata</taxon>
        <taxon>Craniata</taxon>
        <taxon>Vertebrata</taxon>
        <taxon>Euteleostomi</taxon>
        <taxon>Actinopterygii</taxon>
        <taxon>Neopterygii</taxon>
        <taxon>Teleostei</taxon>
        <taxon>Neoteleostei</taxon>
        <taxon>Acanthomorphata</taxon>
        <taxon>Eupercaria</taxon>
        <taxon>Perciformes</taxon>
        <taxon>Notothenioidei</taxon>
        <taxon>Eleginopidae</taxon>
        <taxon>Eleginops</taxon>
    </lineage>
</organism>
<proteinExistence type="predicted"/>
<comment type="caution">
    <text evidence="2">The sequence shown here is derived from an EMBL/GenBank/DDBJ whole genome shotgun (WGS) entry which is preliminary data.</text>
</comment>
<keyword evidence="3" id="KW-1185">Reference proteome</keyword>
<name>A0AAN7Y9B0_ELEMC</name>
<dbReference type="Proteomes" id="UP001346869">
    <property type="component" value="Unassembled WGS sequence"/>
</dbReference>
<evidence type="ECO:0000313" key="2">
    <source>
        <dbReference type="EMBL" id="KAK5873265.1"/>
    </source>
</evidence>
<feature type="compositionally biased region" description="Polar residues" evidence="1">
    <location>
        <begin position="29"/>
        <end position="40"/>
    </location>
</feature>
<dbReference type="EMBL" id="JAUZQC010000003">
    <property type="protein sequence ID" value="KAK5873265.1"/>
    <property type="molecule type" value="Genomic_DNA"/>
</dbReference>
<feature type="region of interest" description="Disordered" evidence="1">
    <location>
        <begin position="1"/>
        <end position="83"/>
    </location>
</feature>
<gene>
    <name evidence="2" type="ORF">PBY51_018322</name>
</gene>
<feature type="compositionally biased region" description="Basic and acidic residues" evidence="1">
    <location>
        <begin position="74"/>
        <end position="83"/>
    </location>
</feature>
<protein>
    <submittedName>
        <fullName evidence="2">Uncharacterized protein</fullName>
    </submittedName>
</protein>